<evidence type="ECO:0000259" key="5">
    <source>
        <dbReference type="PROSITE" id="PS50118"/>
    </source>
</evidence>
<evidence type="ECO:0000256" key="2">
    <source>
        <dbReference type="ARBA" id="ARBA00023242"/>
    </source>
</evidence>
<evidence type="ECO:0000313" key="7">
    <source>
        <dbReference type="Proteomes" id="UP000044841"/>
    </source>
</evidence>
<dbReference type="PANTHER" id="PTHR45789">
    <property type="entry name" value="FI18025P1"/>
    <property type="match status" value="1"/>
</dbReference>
<feature type="region of interest" description="Disordered" evidence="4">
    <location>
        <begin position="207"/>
        <end position="232"/>
    </location>
</feature>
<keyword evidence="7" id="KW-1185">Reference proteome</keyword>
<proteinExistence type="predicted"/>
<feature type="domain" description="HMG box" evidence="5">
    <location>
        <begin position="129"/>
        <end position="197"/>
    </location>
</feature>
<dbReference type="EMBL" id="CYGV01001400">
    <property type="protein sequence ID" value="CUA73727.1"/>
    <property type="molecule type" value="Genomic_DNA"/>
</dbReference>
<dbReference type="Proteomes" id="UP000044841">
    <property type="component" value="Unassembled WGS sequence"/>
</dbReference>
<organism evidence="6 7">
    <name type="scientific">Rhizoctonia solani</name>
    <dbReference type="NCBI Taxonomy" id="456999"/>
    <lineage>
        <taxon>Eukaryota</taxon>
        <taxon>Fungi</taxon>
        <taxon>Dikarya</taxon>
        <taxon>Basidiomycota</taxon>
        <taxon>Agaricomycotina</taxon>
        <taxon>Agaricomycetes</taxon>
        <taxon>Cantharellales</taxon>
        <taxon>Ceratobasidiaceae</taxon>
        <taxon>Rhizoctonia</taxon>
    </lineage>
</organism>
<accession>A0A0K6G520</accession>
<dbReference type="GO" id="GO:0000978">
    <property type="term" value="F:RNA polymerase II cis-regulatory region sequence-specific DNA binding"/>
    <property type="evidence" value="ECO:0007669"/>
    <property type="project" value="TreeGrafter"/>
</dbReference>
<dbReference type="Gene3D" id="1.10.30.10">
    <property type="entry name" value="High mobility group box domain"/>
    <property type="match status" value="1"/>
</dbReference>
<dbReference type="PANTHER" id="PTHR45789:SF2">
    <property type="entry name" value="FI18025P1"/>
    <property type="match status" value="1"/>
</dbReference>
<dbReference type="GO" id="GO:0005634">
    <property type="term" value="C:nucleus"/>
    <property type="evidence" value="ECO:0007669"/>
    <property type="project" value="UniProtKB-UniRule"/>
</dbReference>
<sequence>MPAMRKAFRPSRVLASLNPSHDAPTSLPPLKHASSDSYNEPAYAASHSSFSRDPLRLPIEQGASSHQLYYPDADDLSPSGGPIPQTHVSPSSNDSPLSPHEDINSFQAGTVGPIRVAKSHSRRQPPGHIPRPRNAFILYRSWYVKQGFLSDVENDHREISRIVGKIWKHMSVEEQAPWRVRAEEEKVEHARLYPNYKYSPNSRRDAAAAFPTSRSAPACSSAARSRKTKGSETLVKKRSDAFVSGSRKLSLVVGVRKMDEELKAEEDSEVATETQAHSLAYPASPSGRSSAELESPASPVYSGVTSTGLAPVSNETSVPDAPGTLGTNYEPADDFSLAACSTFTDEFNPDSVWLLPEEQYYRSDTFFKNALKTYCDMDAGLGTSMTCDDTDISSFKFPIDSSLCSETLYTSTTPNYQPAASEPELSPFDRIALEGTSAGHPGATSFGTPAWGTLFTASSSNDANSTLASDSFSNFSWSQYRDYPTAEEGYSASSMSGDGQSDDHGIFSGWCKPGSHVTNDGSDTSVITPSSLSRISSPPLSLAYPSPTCPPKHSALLYHSWETSYEDMDAYERALGDINGEIDDQRIF</sequence>
<evidence type="ECO:0000256" key="4">
    <source>
        <dbReference type="SAM" id="MobiDB-lite"/>
    </source>
</evidence>
<dbReference type="SMART" id="SM00398">
    <property type="entry name" value="HMG"/>
    <property type="match status" value="1"/>
</dbReference>
<feature type="region of interest" description="Disordered" evidence="4">
    <location>
        <begin position="1"/>
        <end position="106"/>
    </location>
</feature>
<evidence type="ECO:0000256" key="3">
    <source>
        <dbReference type="PROSITE-ProRule" id="PRU00267"/>
    </source>
</evidence>
<dbReference type="InterPro" id="IPR051356">
    <property type="entry name" value="SOX/SOX-like_TF"/>
</dbReference>
<feature type="compositionally biased region" description="Low complexity" evidence="4">
    <location>
        <begin position="213"/>
        <end position="223"/>
    </location>
</feature>
<dbReference type="SUPFAM" id="SSF47095">
    <property type="entry name" value="HMG-box"/>
    <property type="match status" value="1"/>
</dbReference>
<keyword evidence="1 3" id="KW-0238">DNA-binding</keyword>
<feature type="compositionally biased region" description="Polar residues" evidence="4">
    <location>
        <begin position="86"/>
        <end position="96"/>
    </location>
</feature>
<dbReference type="InterPro" id="IPR009071">
    <property type="entry name" value="HMG_box_dom"/>
</dbReference>
<gene>
    <name evidence="6" type="ORF">RSOLAG22IIIB_01242</name>
</gene>
<dbReference type="GO" id="GO:0000981">
    <property type="term" value="F:DNA-binding transcription factor activity, RNA polymerase II-specific"/>
    <property type="evidence" value="ECO:0007669"/>
    <property type="project" value="TreeGrafter"/>
</dbReference>
<evidence type="ECO:0000256" key="1">
    <source>
        <dbReference type="ARBA" id="ARBA00023125"/>
    </source>
</evidence>
<evidence type="ECO:0000313" key="6">
    <source>
        <dbReference type="EMBL" id="CUA73727.1"/>
    </source>
</evidence>
<dbReference type="Pfam" id="PF00505">
    <property type="entry name" value="HMG_box"/>
    <property type="match status" value="1"/>
</dbReference>
<feature type="DNA-binding region" description="HMG box" evidence="3">
    <location>
        <begin position="129"/>
        <end position="197"/>
    </location>
</feature>
<dbReference type="AlphaFoldDB" id="A0A0K6G520"/>
<dbReference type="InterPro" id="IPR036910">
    <property type="entry name" value="HMG_box_dom_sf"/>
</dbReference>
<protein>
    <submittedName>
        <fullName evidence="6">Transcription factor SOX-7 [Homo sapiens]</fullName>
    </submittedName>
</protein>
<keyword evidence="2 3" id="KW-0539">Nucleus</keyword>
<dbReference type="CDD" id="cd01389">
    <property type="entry name" value="HMG-box_ROX1-like"/>
    <property type="match status" value="1"/>
</dbReference>
<name>A0A0K6G520_9AGAM</name>
<reference evidence="6 7" key="1">
    <citation type="submission" date="2015-07" db="EMBL/GenBank/DDBJ databases">
        <authorList>
            <person name="Noorani M."/>
        </authorList>
    </citation>
    <scope>NUCLEOTIDE SEQUENCE [LARGE SCALE GENOMIC DNA]</scope>
    <source>
        <strain evidence="6">BBA 69670</strain>
    </source>
</reference>
<feature type="region of interest" description="Disordered" evidence="4">
    <location>
        <begin position="264"/>
        <end position="304"/>
    </location>
</feature>
<dbReference type="PROSITE" id="PS50118">
    <property type="entry name" value="HMG_BOX_2"/>
    <property type="match status" value="1"/>
</dbReference>